<sequence length="169" mass="17173">MIQFELYPPDHGSPAALLQAAAGAGGEPGARLRDDRRRFGRSIASGGRRLLNDNAILVAALALRVVQGALRVTRRACHDGADDGAPQAQDPEHGTGGGGGAGQAGAARHGGKLVQALPCLAYSAGLEAGSSPSHWAKSIALPRSPAAEGRPCACCRAAGLQPRVPRALH</sequence>
<comment type="caution">
    <text evidence="2">The sequence shown here is derived from an EMBL/GenBank/DDBJ whole genome shotgun (WGS) entry which is preliminary data.</text>
</comment>
<reference evidence="3" key="1">
    <citation type="journal article" date="2019" name="Nat. Commun.">
        <title>The genome of broomcorn millet.</title>
        <authorList>
            <person name="Zou C."/>
            <person name="Miki D."/>
            <person name="Li D."/>
            <person name="Tang Q."/>
            <person name="Xiao L."/>
            <person name="Rajput S."/>
            <person name="Deng P."/>
            <person name="Jia W."/>
            <person name="Huang R."/>
            <person name="Zhang M."/>
            <person name="Sun Y."/>
            <person name="Hu J."/>
            <person name="Fu X."/>
            <person name="Schnable P.S."/>
            <person name="Li F."/>
            <person name="Zhang H."/>
            <person name="Feng B."/>
            <person name="Zhu X."/>
            <person name="Liu R."/>
            <person name="Schnable J.C."/>
            <person name="Zhu J.-K."/>
            <person name="Zhang H."/>
        </authorList>
    </citation>
    <scope>NUCLEOTIDE SEQUENCE [LARGE SCALE GENOMIC DNA]</scope>
</reference>
<feature type="region of interest" description="Disordered" evidence="1">
    <location>
        <begin position="80"/>
        <end position="107"/>
    </location>
</feature>
<protein>
    <submittedName>
        <fullName evidence="2">Uncharacterized protein</fullName>
    </submittedName>
</protein>
<dbReference type="Proteomes" id="UP000275267">
    <property type="component" value="Unassembled WGS sequence"/>
</dbReference>
<keyword evidence="3" id="KW-1185">Reference proteome</keyword>
<accession>A0A3L6R5T9</accession>
<gene>
    <name evidence="2" type="ORF">C2845_PM06G19700</name>
</gene>
<name>A0A3L6R5T9_PANMI</name>
<evidence type="ECO:0000256" key="1">
    <source>
        <dbReference type="SAM" id="MobiDB-lite"/>
    </source>
</evidence>
<organism evidence="2 3">
    <name type="scientific">Panicum miliaceum</name>
    <name type="common">Proso millet</name>
    <name type="synonym">Broomcorn millet</name>
    <dbReference type="NCBI Taxonomy" id="4540"/>
    <lineage>
        <taxon>Eukaryota</taxon>
        <taxon>Viridiplantae</taxon>
        <taxon>Streptophyta</taxon>
        <taxon>Embryophyta</taxon>
        <taxon>Tracheophyta</taxon>
        <taxon>Spermatophyta</taxon>
        <taxon>Magnoliopsida</taxon>
        <taxon>Liliopsida</taxon>
        <taxon>Poales</taxon>
        <taxon>Poaceae</taxon>
        <taxon>PACMAD clade</taxon>
        <taxon>Panicoideae</taxon>
        <taxon>Panicodae</taxon>
        <taxon>Paniceae</taxon>
        <taxon>Panicinae</taxon>
        <taxon>Panicum</taxon>
        <taxon>Panicum sect. Panicum</taxon>
    </lineage>
</organism>
<feature type="compositionally biased region" description="Gly residues" evidence="1">
    <location>
        <begin position="94"/>
        <end position="103"/>
    </location>
</feature>
<dbReference type="STRING" id="4540.A0A3L6R5T9"/>
<proteinExistence type="predicted"/>
<evidence type="ECO:0000313" key="3">
    <source>
        <dbReference type="Proteomes" id="UP000275267"/>
    </source>
</evidence>
<dbReference type="EMBL" id="PQIB02000009">
    <property type="protein sequence ID" value="RLM98178.1"/>
    <property type="molecule type" value="Genomic_DNA"/>
</dbReference>
<dbReference type="AlphaFoldDB" id="A0A3L6R5T9"/>
<evidence type="ECO:0000313" key="2">
    <source>
        <dbReference type="EMBL" id="RLM98178.1"/>
    </source>
</evidence>